<keyword evidence="4" id="KW-0233">DNA recombination</keyword>
<keyword evidence="3" id="KW-0238">DNA-binding</keyword>
<dbReference type="InterPro" id="IPR002104">
    <property type="entry name" value="Integrase_catalytic"/>
</dbReference>
<keyword evidence="6" id="KW-1160">Virus entry into host cell</keyword>
<dbReference type="PANTHER" id="PTHR30629">
    <property type="entry name" value="PROPHAGE INTEGRASE"/>
    <property type="match status" value="1"/>
</dbReference>
<dbReference type="AlphaFoldDB" id="A0A1J5SKI5"/>
<evidence type="ECO:0000256" key="6">
    <source>
        <dbReference type="ARBA" id="ARBA00023296"/>
    </source>
</evidence>
<evidence type="ECO:0000256" key="1">
    <source>
        <dbReference type="ARBA" id="ARBA00008857"/>
    </source>
</evidence>
<protein>
    <submittedName>
        <fullName evidence="9">Prophage CP4-57 integrase</fullName>
    </submittedName>
</protein>
<keyword evidence="5" id="KW-1179">Viral genome integration</keyword>
<dbReference type="EMBL" id="MLJW01000029">
    <property type="protein sequence ID" value="OIR08986.1"/>
    <property type="molecule type" value="Genomic_DNA"/>
</dbReference>
<dbReference type="InterPro" id="IPR010998">
    <property type="entry name" value="Integrase_recombinase_N"/>
</dbReference>
<dbReference type="SUPFAM" id="SSF56349">
    <property type="entry name" value="DNA breaking-rejoining enzymes"/>
    <property type="match status" value="1"/>
</dbReference>
<evidence type="ECO:0000256" key="5">
    <source>
        <dbReference type="ARBA" id="ARBA00023195"/>
    </source>
</evidence>
<dbReference type="GO" id="GO:0006310">
    <property type="term" value="P:DNA recombination"/>
    <property type="evidence" value="ECO:0007669"/>
    <property type="project" value="UniProtKB-KW"/>
</dbReference>
<evidence type="ECO:0000256" key="2">
    <source>
        <dbReference type="ARBA" id="ARBA00022908"/>
    </source>
</evidence>
<keyword evidence="2" id="KW-0229">DNA integration</keyword>
<sequence>MKLSDQAVKKAKPDAKSYKMADGGGMYLEVMPSGSKYWRLKYRVAGKEKRLALGVYPDVSLKDARARRDEARKVLANDGDPGAVKKAQKRQAKIAAANSFEKIAREYHALKAPMWSDHHATDWINTLEREAFPKFGHCPLAEIETPDILDILRALEARGTFEIRARVLQRVRAVFSFAIGSGRARFNPAAGIGREVLAPIPKVKHMPALEASEMPQFLRALAEYQQRAKSSPIVFAATRLLMLTFVRTGEVRGAQWGEFDLDVALWVIPAERMKARQPHTVPLSRQAVEVIRALQPLTGHLPALFPNRNGEGAVISENTVLKVIENIGYKGRMTGHGFRSVASTYLNNLGTIRPDMIEAQLAHGDKDQVRAAYNRADYMEYRKAMMQFWADTLDKMEKCGKLPKWADYEPHGANYRAAEVIPMCA</sequence>
<gene>
    <name evidence="9" type="primary">intA_3</name>
    <name evidence="9" type="ORF">GALL_89810</name>
</gene>
<evidence type="ECO:0000256" key="4">
    <source>
        <dbReference type="ARBA" id="ARBA00023172"/>
    </source>
</evidence>
<proteinExistence type="inferred from homology"/>
<dbReference type="Gene3D" id="3.30.160.390">
    <property type="entry name" value="Integrase, DNA-binding domain"/>
    <property type="match status" value="1"/>
</dbReference>
<dbReference type="Pfam" id="PF13356">
    <property type="entry name" value="Arm-DNA-bind_3"/>
    <property type="match status" value="1"/>
</dbReference>
<organism evidence="9">
    <name type="scientific">mine drainage metagenome</name>
    <dbReference type="NCBI Taxonomy" id="410659"/>
    <lineage>
        <taxon>unclassified sequences</taxon>
        <taxon>metagenomes</taxon>
        <taxon>ecological metagenomes</taxon>
    </lineage>
</organism>
<evidence type="ECO:0000256" key="3">
    <source>
        <dbReference type="ARBA" id="ARBA00023125"/>
    </source>
</evidence>
<dbReference type="GO" id="GO:0046718">
    <property type="term" value="P:symbiont entry into host cell"/>
    <property type="evidence" value="ECO:0007669"/>
    <property type="project" value="UniProtKB-KW"/>
</dbReference>
<dbReference type="InterPro" id="IPR044068">
    <property type="entry name" value="CB"/>
</dbReference>
<dbReference type="Pfam" id="PF22022">
    <property type="entry name" value="Phage_int_M"/>
    <property type="match status" value="1"/>
</dbReference>
<dbReference type="Gene3D" id="1.10.150.130">
    <property type="match status" value="1"/>
</dbReference>
<dbReference type="InterPro" id="IPR053876">
    <property type="entry name" value="Phage_int_M"/>
</dbReference>
<evidence type="ECO:0000259" key="8">
    <source>
        <dbReference type="PROSITE" id="PS51900"/>
    </source>
</evidence>
<evidence type="ECO:0000313" key="9">
    <source>
        <dbReference type="EMBL" id="OIR08986.1"/>
    </source>
</evidence>
<dbReference type="PROSITE" id="PS51900">
    <property type="entry name" value="CB"/>
    <property type="match status" value="1"/>
</dbReference>
<dbReference type="PROSITE" id="PS51898">
    <property type="entry name" value="TYR_RECOMBINASE"/>
    <property type="match status" value="1"/>
</dbReference>
<reference evidence="9" key="1">
    <citation type="submission" date="2016-10" db="EMBL/GenBank/DDBJ databases">
        <title>Sequence of Gallionella enrichment culture.</title>
        <authorList>
            <person name="Poehlein A."/>
            <person name="Muehling M."/>
            <person name="Daniel R."/>
        </authorList>
    </citation>
    <scope>NUCLEOTIDE SEQUENCE</scope>
</reference>
<dbReference type="InterPro" id="IPR025166">
    <property type="entry name" value="Integrase_DNA_bind_dom"/>
</dbReference>
<dbReference type="GO" id="GO:0003677">
    <property type="term" value="F:DNA binding"/>
    <property type="evidence" value="ECO:0007669"/>
    <property type="project" value="UniProtKB-KW"/>
</dbReference>
<dbReference type="GO" id="GO:0075713">
    <property type="term" value="P:establishment of integrated proviral latency"/>
    <property type="evidence" value="ECO:0007669"/>
    <property type="project" value="UniProtKB-KW"/>
</dbReference>
<dbReference type="CDD" id="cd00801">
    <property type="entry name" value="INT_P4_C"/>
    <property type="match status" value="1"/>
</dbReference>
<dbReference type="Gene3D" id="1.10.443.10">
    <property type="entry name" value="Intergrase catalytic core"/>
    <property type="match status" value="1"/>
</dbReference>
<dbReference type="InterPro" id="IPR038488">
    <property type="entry name" value="Integrase_DNA-bd_sf"/>
</dbReference>
<accession>A0A1J5SKI5</accession>
<dbReference type="PANTHER" id="PTHR30629:SF2">
    <property type="entry name" value="PROPHAGE INTEGRASE INTS-RELATED"/>
    <property type="match status" value="1"/>
</dbReference>
<dbReference type="Pfam" id="PF00589">
    <property type="entry name" value="Phage_integrase"/>
    <property type="match status" value="1"/>
</dbReference>
<comment type="caution">
    <text evidence="9">The sequence shown here is derived from an EMBL/GenBank/DDBJ whole genome shotgun (WGS) entry which is preliminary data.</text>
</comment>
<name>A0A1J5SKI5_9ZZZZ</name>
<evidence type="ECO:0000259" key="7">
    <source>
        <dbReference type="PROSITE" id="PS51898"/>
    </source>
</evidence>
<dbReference type="InterPro" id="IPR050808">
    <property type="entry name" value="Phage_Integrase"/>
</dbReference>
<comment type="similarity">
    <text evidence="1">Belongs to the 'phage' integrase family.</text>
</comment>
<feature type="domain" description="Tyr recombinase" evidence="7">
    <location>
        <begin position="204"/>
        <end position="386"/>
    </location>
</feature>
<dbReference type="InterPro" id="IPR013762">
    <property type="entry name" value="Integrase-like_cat_sf"/>
</dbReference>
<dbReference type="GO" id="GO:0044826">
    <property type="term" value="P:viral genome integration into host DNA"/>
    <property type="evidence" value="ECO:0007669"/>
    <property type="project" value="UniProtKB-KW"/>
</dbReference>
<feature type="domain" description="Core-binding (CB)" evidence="8">
    <location>
        <begin position="98"/>
        <end position="179"/>
    </location>
</feature>
<dbReference type="InterPro" id="IPR011010">
    <property type="entry name" value="DNA_brk_join_enz"/>
</dbReference>
<dbReference type="GO" id="GO:0015074">
    <property type="term" value="P:DNA integration"/>
    <property type="evidence" value="ECO:0007669"/>
    <property type="project" value="UniProtKB-KW"/>
</dbReference>